<sequence length="165" mass="19017">MSSCSEGKTPAFTDPVYRPDVDDFRHRRKPVFELLTDFLAPQRQNSMGVALNSTLQDLFSEVEWSKYSTGAIYNLVKPHGSLVPWRNVVRNRGESSGSPLVEEALSLLVWQLTLYSIWFERNARIHKQIFRSHSQIAVGMDRTIKNRIHSFRDNNPATTSLMMQF</sequence>
<organism evidence="1">
    <name type="scientific">Brassica cretica</name>
    <name type="common">Mustard</name>
    <dbReference type="NCBI Taxonomy" id="69181"/>
    <lineage>
        <taxon>Eukaryota</taxon>
        <taxon>Viridiplantae</taxon>
        <taxon>Streptophyta</taxon>
        <taxon>Embryophyta</taxon>
        <taxon>Tracheophyta</taxon>
        <taxon>Spermatophyta</taxon>
        <taxon>Magnoliopsida</taxon>
        <taxon>eudicotyledons</taxon>
        <taxon>Gunneridae</taxon>
        <taxon>Pentapetalae</taxon>
        <taxon>rosids</taxon>
        <taxon>malvids</taxon>
        <taxon>Brassicales</taxon>
        <taxon>Brassicaceae</taxon>
        <taxon>Brassiceae</taxon>
        <taxon>Brassica</taxon>
    </lineage>
</organism>
<comment type="caution">
    <text evidence="1">The sequence shown here is derived from an EMBL/GenBank/DDBJ whole genome shotgun (WGS) entry which is preliminary data.</text>
</comment>
<gene>
    <name evidence="1" type="ORF">F2Q70_00025575</name>
</gene>
<evidence type="ECO:0000313" key="1">
    <source>
        <dbReference type="EMBL" id="KAF2601618.1"/>
    </source>
</evidence>
<dbReference type="EMBL" id="QGKY02000094">
    <property type="protein sequence ID" value="KAF2601618.1"/>
    <property type="molecule type" value="Genomic_DNA"/>
</dbReference>
<accession>A0A8S9L8F0</accession>
<proteinExistence type="predicted"/>
<protein>
    <submittedName>
        <fullName evidence="1">Uncharacterized protein</fullName>
    </submittedName>
</protein>
<dbReference type="AlphaFoldDB" id="A0A8S9L8F0"/>
<reference evidence="1" key="1">
    <citation type="submission" date="2019-12" db="EMBL/GenBank/DDBJ databases">
        <title>Genome sequencing and annotation of Brassica cretica.</title>
        <authorList>
            <person name="Studholme D.J."/>
            <person name="Sarris P.F."/>
        </authorList>
    </citation>
    <scope>NUCLEOTIDE SEQUENCE</scope>
    <source>
        <strain evidence="1">PFS-102/07</strain>
        <tissue evidence="1">Leaf</tissue>
    </source>
</reference>
<name>A0A8S9L8F0_BRACR</name>